<dbReference type="AlphaFoldDB" id="A0A437MJA5"/>
<dbReference type="GO" id="GO:0015074">
    <property type="term" value="P:DNA integration"/>
    <property type="evidence" value="ECO:0007669"/>
    <property type="project" value="UniProtKB-KW"/>
</dbReference>
<dbReference type="InterPro" id="IPR050808">
    <property type="entry name" value="Phage_Integrase"/>
</dbReference>
<dbReference type="PANTHER" id="PTHR30629:SF2">
    <property type="entry name" value="PROPHAGE INTEGRASE INTS-RELATED"/>
    <property type="match status" value="1"/>
</dbReference>
<dbReference type="CDD" id="cd00801">
    <property type="entry name" value="INT_P4_C"/>
    <property type="match status" value="1"/>
</dbReference>
<dbReference type="InterPro" id="IPR038488">
    <property type="entry name" value="Integrase_DNA-bd_sf"/>
</dbReference>
<organism evidence="6 7">
    <name type="scientific">Rhodovarius crocodyli</name>
    <dbReference type="NCBI Taxonomy" id="1979269"/>
    <lineage>
        <taxon>Bacteria</taxon>
        <taxon>Pseudomonadati</taxon>
        <taxon>Pseudomonadota</taxon>
        <taxon>Alphaproteobacteria</taxon>
        <taxon>Acetobacterales</taxon>
        <taxon>Roseomonadaceae</taxon>
        <taxon>Rhodovarius</taxon>
    </lineage>
</organism>
<dbReference type="InterPro" id="IPR013762">
    <property type="entry name" value="Integrase-like_cat_sf"/>
</dbReference>
<sequence>MAIKVQSEGPVRITRTSIEGAWKRRATGVRTVIRDMECRGLALVVNPTAMSWVYSYKPRGMDPLTGKRFPTRSLMIGTPASHSPEDARLEANKTKGSLATGGDPAGQRKAAHRANAVKIAATVDRLVEIYAEALPHRPKMRGRGTPGAAYVATELAHLRAAVETMKAGDKAVRDVSAPDLRTLLRAEAKRPAVARHRFGAVSRFLDWCMDDGHAPSNVCLSIGKDKRPKPAAPRTRHLTPDQAAIIWKAAEGMDHGVHRDFARFLLVVPCRRIEAARMDWRHVDLDGAIWTQAGKMTKNGEPHRLHLPALVLDILRQRHEAAGKPKTGLVFKAPVSDNPLSTFSAINAKLDELSGFDDWAWHDLRRTFATGVAEVGVSESVADAMLNHKQSATRGGVMGGYQYAVRWPERVAAMEAWASSLAAAIEGKPQPSNVVRLLPRNAS</sequence>
<keyword evidence="2" id="KW-0229">DNA integration</keyword>
<dbReference type="PROSITE" id="PS51898">
    <property type="entry name" value="TYR_RECOMBINASE"/>
    <property type="match status" value="1"/>
</dbReference>
<comment type="caution">
    <text evidence="6">The sequence shown here is derived from an EMBL/GenBank/DDBJ whole genome shotgun (WGS) entry which is preliminary data.</text>
</comment>
<proteinExistence type="inferred from homology"/>
<dbReference type="InterPro" id="IPR025166">
    <property type="entry name" value="Integrase_DNA_bind_dom"/>
</dbReference>
<comment type="similarity">
    <text evidence="1">Belongs to the 'phage' integrase family.</text>
</comment>
<dbReference type="Gene3D" id="1.10.443.10">
    <property type="entry name" value="Intergrase catalytic core"/>
    <property type="match status" value="1"/>
</dbReference>
<dbReference type="Pfam" id="PF13356">
    <property type="entry name" value="Arm-DNA-bind_3"/>
    <property type="match status" value="1"/>
</dbReference>
<evidence type="ECO:0000256" key="2">
    <source>
        <dbReference type="ARBA" id="ARBA00022908"/>
    </source>
</evidence>
<name>A0A437MJA5_9PROT</name>
<dbReference type="RefSeq" id="WP_127786903.1">
    <property type="nucleotide sequence ID" value="NZ_SACL01000002.1"/>
</dbReference>
<dbReference type="EMBL" id="SACL01000002">
    <property type="protein sequence ID" value="RVT97675.1"/>
    <property type="molecule type" value="Genomic_DNA"/>
</dbReference>
<dbReference type="InterPro" id="IPR002104">
    <property type="entry name" value="Integrase_catalytic"/>
</dbReference>
<dbReference type="GO" id="GO:0003677">
    <property type="term" value="F:DNA binding"/>
    <property type="evidence" value="ECO:0007669"/>
    <property type="project" value="UniProtKB-KW"/>
</dbReference>
<dbReference type="GO" id="GO:0006310">
    <property type="term" value="P:DNA recombination"/>
    <property type="evidence" value="ECO:0007669"/>
    <property type="project" value="UniProtKB-KW"/>
</dbReference>
<dbReference type="SUPFAM" id="SSF56349">
    <property type="entry name" value="DNA breaking-rejoining enzymes"/>
    <property type="match status" value="1"/>
</dbReference>
<keyword evidence="4" id="KW-0233">DNA recombination</keyword>
<dbReference type="Gene3D" id="3.30.160.390">
    <property type="entry name" value="Integrase, DNA-binding domain"/>
    <property type="match status" value="1"/>
</dbReference>
<dbReference type="Gene3D" id="1.10.150.130">
    <property type="match status" value="1"/>
</dbReference>
<feature type="domain" description="Tyr recombinase" evidence="5">
    <location>
        <begin position="233"/>
        <end position="416"/>
    </location>
</feature>
<evidence type="ECO:0000313" key="7">
    <source>
        <dbReference type="Proteomes" id="UP000282957"/>
    </source>
</evidence>
<dbReference type="Proteomes" id="UP000282957">
    <property type="component" value="Unassembled WGS sequence"/>
</dbReference>
<protein>
    <submittedName>
        <fullName evidence="6">DUF4102 domain-containing protein</fullName>
    </submittedName>
</protein>
<dbReference type="InterPro" id="IPR011010">
    <property type="entry name" value="DNA_brk_join_enz"/>
</dbReference>
<accession>A0A437MJA5</accession>
<evidence type="ECO:0000256" key="1">
    <source>
        <dbReference type="ARBA" id="ARBA00008857"/>
    </source>
</evidence>
<keyword evidence="7" id="KW-1185">Reference proteome</keyword>
<keyword evidence="3" id="KW-0238">DNA-binding</keyword>
<gene>
    <name evidence="6" type="ORF">EOD42_07620</name>
</gene>
<dbReference type="InterPro" id="IPR010998">
    <property type="entry name" value="Integrase_recombinase_N"/>
</dbReference>
<dbReference type="OrthoDB" id="7298605at2"/>
<evidence type="ECO:0000256" key="4">
    <source>
        <dbReference type="ARBA" id="ARBA00023172"/>
    </source>
</evidence>
<evidence type="ECO:0000256" key="3">
    <source>
        <dbReference type="ARBA" id="ARBA00023125"/>
    </source>
</evidence>
<dbReference type="PANTHER" id="PTHR30629">
    <property type="entry name" value="PROPHAGE INTEGRASE"/>
    <property type="match status" value="1"/>
</dbReference>
<evidence type="ECO:0000259" key="5">
    <source>
        <dbReference type="PROSITE" id="PS51898"/>
    </source>
</evidence>
<dbReference type="Pfam" id="PF00589">
    <property type="entry name" value="Phage_integrase"/>
    <property type="match status" value="1"/>
</dbReference>
<reference evidence="6 7" key="1">
    <citation type="submission" date="2019-01" db="EMBL/GenBank/DDBJ databases">
        <authorList>
            <person name="Chen W.-M."/>
        </authorList>
    </citation>
    <scope>NUCLEOTIDE SEQUENCE [LARGE SCALE GENOMIC DNA]</scope>
    <source>
        <strain evidence="6 7">CCP-6</strain>
    </source>
</reference>
<evidence type="ECO:0000313" key="6">
    <source>
        <dbReference type="EMBL" id="RVT97675.1"/>
    </source>
</evidence>